<dbReference type="EMBL" id="KV749992">
    <property type="protein sequence ID" value="OCL06728.1"/>
    <property type="molecule type" value="Genomic_DNA"/>
</dbReference>
<evidence type="ECO:0000256" key="3">
    <source>
        <dbReference type="ARBA" id="ARBA00011906"/>
    </source>
</evidence>
<comment type="cofactor">
    <cofactor evidence="1">
        <name>Cu(2+)</name>
        <dbReference type="ChEBI" id="CHEBI:29036"/>
    </cofactor>
</comment>
<protein>
    <recommendedName>
        <fullName evidence="3">tyrosinase</fullName>
        <ecNumber evidence="3">1.14.18.1</ecNumber>
    </recommendedName>
</protein>
<dbReference type="GO" id="GO:0046872">
    <property type="term" value="F:metal ion binding"/>
    <property type="evidence" value="ECO:0007669"/>
    <property type="project" value="UniProtKB-KW"/>
</dbReference>
<comment type="similarity">
    <text evidence="2">Belongs to the tyrosinase family.</text>
</comment>
<keyword evidence="7" id="KW-0503">Monooxygenase</keyword>
<dbReference type="InterPro" id="IPR008922">
    <property type="entry name" value="Di-copper_centre_dom_sf"/>
</dbReference>
<evidence type="ECO:0000256" key="5">
    <source>
        <dbReference type="ARBA" id="ARBA00023002"/>
    </source>
</evidence>
<organism evidence="14 15">
    <name type="scientific">Glonium stellatum</name>
    <dbReference type="NCBI Taxonomy" id="574774"/>
    <lineage>
        <taxon>Eukaryota</taxon>
        <taxon>Fungi</taxon>
        <taxon>Dikarya</taxon>
        <taxon>Ascomycota</taxon>
        <taxon>Pezizomycotina</taxon>
        <taxon>Dothideomycetes</taxon>
        <taxon>Pleosporomycetidae</taxon>
        <taxon>Gloniales</taxon>
        <taxon>Gloniaceae</taxon>
        <taxon>Glonium</taxon>
    </lineage>
</organism>
<evidence type="ECO:0000256" key="2">
    <source>
        <dbReference type="ARBA" id="ARBA00009928"/>
    </source>
</evidence>
<dbReference type="GO" id="GO:0042438">
    <property type="term" value="P:melanin biosynthetic process"/>
    <property type="evidence" value="ECO:0007669"/>
    <property type="project" value="UniProtKB-KW"/>
</dbReference>
<name>A0A8E2EXZ3_9PEZI</name>
<comment type="catalytic activity">
    <reaction evidence="9">
        <text>2 L-dopa + O2 = 2 L-dopaquinone + 2 H2O</text>
        <dbReference type="Rhea" id="RHEA:34287"/>
        <dbReference type="ChEBI" id="CHEBI:15377"/>
        <dbReference type="ChEBI" id="CHEBI:15379"/>
        <dbReference type="ChEBI" id="CHEBI:57504"/>
        <dbReference type="ChEBI" id="CHEBI:57924"/>
        <dbReference type="EC" id="1.14.18.1"/>
    </reaction>
</comment>
<dbReference type="PRINTS" id="PR00092">
    <property type="entry name" value="TYROSINASE"/>
</dbReference>
<evidence type="ECO:0000313" key="15">
    <source>
        <dbReference type="Proteomes" id="UP000250140"/>
    </source>
</evidence>
<dbReference type="SUPFAM" id="SSF48056">
    <property type="entry name" value="Di-copper centre-containing domain"/>
    <property type="match status" value="1"/>
</dbReference>
<keyword evidence="5" id="KW-0560">Oxidoreductase</keyword>
<evidence type="ECO:0000313" key="14">
    <source>
        <dbReference type="EMBL" id="OCL06728.1"/>
    </source>
</evidence>
<evidence type="ECO:0000256" key="9">
    <source>
        <dbReference type="ARBA" id="ARBA00048233"/>
    </source>
</evidence>
<dbReference type="PROSITE" id="PS00498">
    <property type="entry name" value="TYROSINASE_2"/>
    <property type="match status" value="1"/>
</dbReference>
<evidence type="ECO:0000256" key="4">
    <source>
        <dbReference type="ARBA" id="ARBA00022723"/>
    </source>
</evidence>
<dbReference type="Pfam" id="PF00264">
    <property type="entry name" value="Tyrosinase"/>
    <property type="match status" value="1"/>
</dbReference>
<keyword evidence="8" id="KW-0470">Melanin biosynthesis</keyword>
<dbReference type="AlphaFoldDB" id="A0A8E2EXZ3"/>
<evidence type="ECO:0000256" key="7">
    <source>
        <dbReference type="ARBA" id="ARBA00023033"/>
    </source>
</evidence>
<sequence length="675" mass="73690">MVSVRQSRGVLPTILTLIVLLQGVLATHGHQHVHRSNIKEIEERENILQKRATIAITGIKGSVYPRQEIRTLAKNADQWNLYLLGMQSFQAVAQSDPLSYYQIAGIHGRPYVAWDGVPGVNQGGYCPHVSTLFWPWHRPYLALFEQVWYSHVQSVVNSFPASQRSRWANAAATLRMPYWDWAMAPPSGQSSVPTLIRDQTVTVTTPSGQQTIKNPLYSYTFNPVSNDLGGFPYNTWTTTLRRPVDGSASSTRSNNNMFASIMDQNRVSLRDRVYNLFVTSAQFVQVSTEASGSGTGNPSSHDSFEGTHDNIHVISGGESGGHMYYLDYSAFDPVFWLHHTNVDRQMAMWQVLQPSTYVGTGQLTQSNFQWNAGQVKNAYTPLKPFHKDTAGNFFTSMDIKSTSVLGYVYPETQSGASASSVRAAVNSLYGPGSSSSKRDVHIAVPYEGRPLRVGDHEYLLNVNCLKHGLGGPFTIYAFLGNVSSDYTTWPTAPNLVGSNGVLGAYSPMNTSNVQIEGCIPLTTALQGKVASGELAGLDTYSVSAYLKKNLSWRVVKAGGVVVPPDQVPGLHMNVASCPIIPAESFDEFPTWVGYPQVMANVTAGMPAGTPYIPTGGSPSSPYTPGGTGTPYSPYTPNHGSPYNPSNPADEPGYCEVDTTIEYVDMNGNFLYAEKN</sequence>
<evidence type="ECO:0000256" key="1">
    <source>
        <dbReference type="ARBA" id="ARBA00001973"/>
    </source>
</evidence>
<comment type="catalytic activity">
    <reaction evidence="10">
        <text>L-tyrosine + O2 = L-dopaquinone + H2O</text>
        <dbReference type="Rhea" id="RHEA:18117"/>
        <dbReference type="ChEBI" id="CHEBI:15377"/>
        <dbReference type="ChEBI" id="CHEBI:15379"/>
        <dbReference type="ChEBI" id="CHEBI:57924"/>
        <dbReference type="ChEBI" id="CHEBI:58315"/>
        <dbReference type="EC" id="1.14.18.1"/>
    </reaction>
</comment>
<dbReference type="PANTHER" id="PTHR11474">
    <property type="entry name" value="TYROSINASE FAMILY MEMBER"/>
    <property type="match status" value="1"/>
</dbReference>
<evidence type="ECO:0000256" key="11">
    <source>
        <dbReference type="SAM" id="MobiDB-lite"/>
    </source>
</evidence>
<dbReference type="PANTHER" id="PTHR11474:SF76">
    <property type="entry name" value="SHKT DOMAIN-CONTAINING PROTEIN"/>
    <property type="match status" value="1"/>
</dbReference>
<keyword evidence="6" id="KW-0186">Copper</keyword>
<dbReference type="Pfam" id="PF18132">
    <property type="entry name" value="Tyrosinase_C"/>
    <property type="match status" value="1"/>
</dbReference>
<dbReference type="EC" id="1.14.18.1" evidence="3"/>
<dbReference type="Gene3D" id="1.10.1280.10">
    <property type="entry name" value="Di-copper center containing domain from catechol oxidase"/>
    <property type="match status" value="1"/>
</dbReference>
<dbReference type="InterPro" id="IPR041640">
    <property type="entry name" value="Tyrosinase_C"/>
</dbReference>
<feature type="compositionally biased region" description="Low complexity" evidence="11">
    <location>
        <begin position="615"/>
        <end position="636"/>
    </location>
</feature>
<evidence type="ECO:0000256" key="6">
    <source>
        <dbReference type="ARBA" id="ARBA00023008"/>
    </source>
</evidence>
<evidence type="ECO:0000256" key="10">
    <source>
        <dbReference type="ARBA" id="ARBA00048881"/>
    </source>
</evidence>
<dbReference type="InterPro" id="IPR050316">
    <property type="entry name" value="Tyrosinase/Hemocyanin"/>
</dbReference>
<proteinExistence type="inferred from homology"/>
<feature type="domain" description="Tyrosinase copper-binding" evidence="13">
    <location>
        <begin position="332"/>
        <end position="343"/>
    </location>
</feature>
<feature type="compositionally biased region" description="Polar residues" evidence="11">
    <location>
        <begin position="637"/>
        <end position="646"/>
    </location>
</feature>
<reference evidence="14 15" key="1">
    <citation type="journal article" date="2016" name="Nat. Commun.">
        <title>Ectomycorrhizal ecology is imprinted in the genome of the dominant symbiotic fungus Cenococcum geophilum.</title>
        <authorList>
            <consortium name="DOE Joint Genome Institute"/>
            <person name="Peter M."/>
            <person name="Kohler A."/>
            <person name="Ohm R.A."/>
            <person name="Kuo A."/>
            <person name="Krutzmann J."/>
            <person name="Morin E."/>
            <person name="Arend M."/>
            <person name="Barry K.W."/>
            <person name="Binder M."/>
            <person name="Choi C."/>
            <person name="Clum A."/>
            <person name="Copeland A."/>
            <person name="Grisel N."/>
            <person name="Haridas S."/>
            <person name="Kipfer T."/>
            <person name="LaButti K."/>
            <person name="Lindquist E."/>
            <person name="Lipzen A."/>
            <person name="Maire R."/>
            <person name="Meier B."/>
            <person name="Mihaltcheva S."/>
            <person name="Molinier V."/>
            <person name="Murat C."/>
            <person name="Poggeler S."/>
            <person name="Quandt C.A."/>
            <person name="Sperisen C."/>
            <person name="Tritt A."/>
            <person name="Tisserant E."/>
            <person name="Crous P.W."/>
            <person name="Henrissat B."/>
            <person name="Nehls U."/>
            <person name="Egli S."/>
            <person name="Spatafora J.W."/>
            <person name="Grigoriev I.V."/>
            <person name="Martin F.M."/>
        </authorList>
    </citation>
    <scope>NUCLEOTIDE SEQUENCE [LARGE SCALE GENOMIC DNA]</scope>
    <source>
        <strain evidence="14 15">CBS 207.34</strain>
    </source>
</reference>
<keyword evidence="4" id="KW-0479">Metal-binding</keyword>
<dbReference type="OrthoDB" id="6132182at2759"/>
<feature type="region of interest" description="Disordered" evidence="11">
    <location>
        <begin position="615"/>
        <end position="649"/>
    </location>
</feature>
<evidence type="ECO:0000259" key="13">
    <source>
        <dbReference type="PROSITE" id="PS00498"/>
    </source>
</evidence>
<dbReference type="GO" id="GO:0004503">
    <property type="term" value="F:tyrosinase activity"/>
    <property type="evidence" value="ECO:0007669"/>
    <property type="project" value="UniProtKB-EC"/>
</dbReference>
<keyword evidence="15" id="KW-1185">Reference proteome</keyword>
<dbReference type="Proteomes" id="UP000250140">
    <property type="component" value="Unassembled WGS sequence"/>
</dbReference>
<evidence type="ECO:0000256" key="8">
    <source>
        <dbReference type="ARBA" id="ARBA00023101"/>
    </source>
</evidence>
<dbReference type="Gene3D" id="2.60.310.20">
    <property type="match status" value="1"/>
</dbReference>
<feature type="chain" id="PRO_5034363667" description="tyrosinase" evidence="12">
    <location>
        <begin position="27"/>
        <end position="675"/>
    </location>
</feature>
<evidence type="ECO:0000256" key="12">
    <source>
        <dbReference type="SAM" id="SignalP"/>
    </source>
</evidence>
<gene>
    <name evidence="14" type="ORF">AOQ84DRAFT_342929</name>
</gene>
<accession>A0A8E2EXZ3</accession>
<dbReference type="InterPro" id="IPR002227">
    <property type="entry name" value="Tyrosinase_Cu-bd"/>
</dbReference>
<feature type="signal peptide" evidence="12">
    <location>
        <begin position="1"/>
        <end position="26"/>
    </location>
</feature>
<keyword evidence="12" id="KW-0732">Signal</keyword>